<dbReference type="InterPro" id="IPR050129">
    <property type="entry name" value="Zn_alcohol_dh"/>
</dbReference>
<sequence length="418" mass="46261">MKTKAVRLYGESDLRLEEFDMGELKDDEILMELITDSVCMSTYKESIQGAKHQRVNDDISEHPIIVGHECAGIIREVGAKWKDKYKVGAKYTMQPALNIEGSMAAIGYSYEYCGGAATFIKVPSIVMEKDCLLPFDENSAYFEASLAEPMSCIIGAFHSMYHSERGVYEHKMGIVEGGKSALLASCGPMGLGAISYMLNCDRKPSLLVITDIDEARLKRASELFTEEYAKERGVEIHFVNTAKVDDPVKALRDLTGGTGFDDVSVYAPVRPVIEMADEILGFDGCLNFFAGPVDPKLSAMFNFFDVHYKMHHLVGSSGGNTDDMRECLKLAGEGRLEPAVMITHIGGIDAQIDTVLNLPKIPGGKKLIYLGKNLELTAIDDFEEKGKTDDRFKELAKITKEHNGLWSKEAEDYLLANF</sequence>
<gene>
    <name evidence="4" type="primary">gutB_4</name>
    <name evidence="4" type="ORF">ERS852571_01727</name>
</gene>
<name>A0A173T390_ANAHA</name>
<reference evidence="4 5" key="1">
    <citation type="submission" date="2015-09" db="EMBL/GenBank/DDBJ databases">
        <authorList>
            <consortium name="Pathogen Informatics"/>
        </authorList>
    </citation>
    <scope>NUCLEOTIDE SEQUENCE [LARGE SCALE GENOMIC DNA]</scope>
    <source>
        <strain evidence="4 5">2789STDY5834959</strain>
    </source>
</reference>
<dbReference type="SUPFAM" id="SSF51735">
    <property type="entry name" value="NAD(P)-binding Rossmann-fold domains"/>
    <property type="match status" value="1"/>
</dbReference>
<feature type="domain" description="Alcohol dehydrogenase-like N-terminal" evidence="3">
    <location>
        <begin position="26"/>
        <end position="124"/>
    </location>
</feature>
<dbReference type="PANTHER" id="PTHR43401">
    <property type="entry name" value="L-THREONINE 3-DEHYDROGENASE"/>
    <property type="match status" value="1"/>
</dbReference>
<dbReference type="CDD" id="cd08238">
    <property type="entry name" value="sorbose_phosphate_red"/>
    <property type="match status" value="1"/>
</dbReference>
<dbReference type="RefSeq" id="WP_055072861.1">
    <property type="nucleotide sequence ID" value="NZ_CACRSX010000039.1"/>
</dbReference>
<evidence type="ECO:0000256" key="1">
    <source>
        <dbReference type="ARBA" id="ARBA00023002"/>
    </source>
</evidence>
<dbReference type="InterPro" id="IPR036291">
    <property type="entry name" value="NAD(P)-bd_dom_sf"/>
</dbReference>
<dbReference type="InterPro" id="IPR013154">
    <property type="entry name" value="ADH-like_N"/>
</dbReference>
<protein>
    <submittedName>
        <fullName evidence="4">Sorbitol dehydrogenase</fullName>
        <ecNumber evidence="4">1.1.1.14</ecNumber>
    </submittedName>
</protein>
<dbReference type="AlphaFoldDB" id="A0A173T390"/>
<keyword evidence="1 4" id="KW-0560">Oxidoreductase</keyword>
<evidence type="ECO:0000313" key="4">
    <source>
        <dbReference type="EMBL" id="CUM97233.1"/>
    </source>
</evidence>
<evidence type="ECO:0000313" key="5">
    <source>
        <dbReference type="Proteomes" id="UP000095553"/>
    </source>
</evidence>
<dbReference type="Gene3D" id="3.40.50.720">
    <property type="entry name" value="NAD(P)-binding Rossmann-like Domain"/>
    <property type="match status" value="1"/>
</dbReference>
<feature type="domain" description="Alcohol dehydrogenase-like C-terminal" evidence="2">
    <location>
        <begin position="227"/>
        <end position="330"/>
    </location>
</feature>
<dbReference type="InterPro" id="IPR013149">
    <property type="entry name" value="ADH-like_C"/>
</dbReference>
<organism evidence="4 5">
    <name type="scientific">Anaerostipes hadrus</name>
    <dbReference type="NCBI Taxonomy" id="649756"/>
    <lineage>
        <taxon>Bacteria</taxon>
        <taxon>Bacillati</taxon>
        <taxon>Bacillota</taxon>
        <taxon>Clostridia</taxon>
        <taxon>Lachnospirales</taxon>
        <taxon>Lachnospiraceae</taxon>
        <taxon>Anaerostipes</taxon>
    </lineage>
</organism>
<dbReference type="Gene3D" id="3.90.180.10">
    <property type="entry name" value="Medium-chain alcohol dehydrogenases, catalytic domain"/>
    <property type="match status" value="1"/>
</dbReference>
<dbReference type="EMBL" id="CYXY01000009">
    <property type="protein sequence ID" value="CUM97233.1"/>
    <property type="molecule type" value="Genomic_DNA"/>
</dbReference>
<dbReference type="GO" id="GO:0003939">
    <property type="term" value="F:L-iditol 2-dehydrogenase (NAD+) activity"/>
    <property type="evidence" value="ECO:0007669"/>
    <property type="project" value="UniProtKB-EC"/>
</dbReference>
<dbReference type="PANTHER" id="PTHR43401:SF2">
    <property type="entry name" value="L-THREONINE 3-DEHYDROGENASE"/>
    <property type="match status" value="1"/>
</dbReference>
<dbReference type="Pfam" id="PF08240">
    <property type="entry name" value="ADH_N"/>
    <property type="match status" value="1"/>
</dbReference>
<dbReference type="SUPFAM" id="SSF50129">
    <property type="entry name" value="GroES-like"/>
    <property type="match status" value="1"/>
</dbReference>
<evidence type="ECO:0000259" key="2">
    <source>
        <dbReference type="Pfam" id="PF00107"/>
    </source>
</evidence>
<accession>A0A173T390</accession>
<dbReference type="Proteomes" id="UP000095553">
    <property type="component" value="Unassembled WGS sequence"/>
</dbReference>
<evidence type="ECO:0000259" key="3">
    <source>
        <dbReference type="Pfam" id="PF08240"/>
    </source>
</evidence>
<proteinExistence type="predicted"/>
<dbReference type="InterPro" id="IPR011032">
    <property type="entry name" value="GroES-like_sf"/>
</dbReference>
<dbReference type="EC" id="1.1.1.14" evidence="4"/>
<dbReference type="Pfam" id="PF00107">
    <property type="entry name" value="ADH_zinc_N"/>
    <property type="match status" value="1"/>
</dbReference>